<proteinExistence type="predicted"/>
<sequence>MSDSLDYFAKCLLILNFTEEMARRSESIGFASMCIKGQKEHLPSTKCG</sequence>
<dbReference type="AlphaFoldDB" id="A0A8C1U1J8"/>
<reference evidence="1" key="1">
    <citation type="submission" date="2025-08" db="UniProtKB">
        <authorList>
            <consortium name="Ensembl"/>
        </authorList>
    </citation>
    <scope>IDENTIFICATION</scope>
</reference>
<evidence type="ECO:0000313" key="1">
    <source>
        <dbReference type="Ensembl" id="ENSCCRP00015030951.1"/>
    </source>
</evidence>
<evidence type="ECO:0000313" key="2">
    <source>
        <dbReference type="Proteomes" id="UP000694700"/>
    </source>
</evidence>
<dbReference type="Proteomes" id="UP000694700">
    <property type="component" value="Unplaced"/>
</dbReference>
<organism evidence="1 2">
    <name type="scientific">Cyprinus carpio</name>
    <name type="common">Common carp</name>
    <dbReference type="NCBI Taxonomy" id="7962"/>
    <lineage>
        <taxon>Eukaryota</taxon>
        <taxon>Metazoa</taxon>
        <taxon>Chordata</taxon>
        <taxon>Craniata</taxon>
        <taxon>Vertebrata</taxon>
        <taxon>Euteleostomi</taxon>
        <taxon>Actinopterygii</taxon>
        <taxon>Neopterygii</taxon>
        <taxon>Teleostei</taxon>
        <taxon>Ostariophysi</taxon>
        <taxon>Cypriniformes</taxon>
        <taxon>Cyprinidae</taxon>
        <taxon>Cyprininae</taxon>
        <taxon>Cyprinus</taxon>
    </lineage>
</organism>
<accession>A0A8C1U1J8</accession>
<dbReference type="Ensembl" id="ENSCCRT00015032039.1">
    <property type="protein sequence ID" value="ENSCCRP00015030951.1"/>
    <property type="gene ID" value="ENSCCRG00015012993.1"/>
</dbReference>
<name>A0A8C1U1J8_CYPCA</name>
<protein>
    <submittedName>
        <fullName evidence="1">Uncharacterized protein</fullName>
    </submittedName>
</protein>